<keyword evidence="3" id="KW-1185">Reference proteome</keyword>
<evidence type="ECO:0000313" key="3">
    <source>
        <dbReference type="Proteomes" id="UP000245444"/>
    </source>
</evidence>
<dbReference type="SUPFAM" id="SSF47413">
    <property type="entry name" value="lambda repressor-like DNA-binding domains"/>
    <property type="match status" value="1"/>
</dbReference>
<dbReference type="EMBL" id="CP029553">
    <property type="protein sequence ID" value="AWN49357.1"/>
    <property type="molecule type" value="Genomic_DNA"/>
</dbReference>
<dbReference type="Proteomes" id="UP000245444">
    <property type="component" value="Chromosome"/>
</dbReference>
<dbReference type="CDD" id="cd00093">
    <property type="entry name" value="HTH_XRE"/>
    <property type="match status" value="1"/>
</dbReference>
<dbReference type="SMART" id="SM00530">
    <property type="entry name" value="HTH_XRE"/>
    <property type="match status" value="1"/>
</dbReference>
<proteinExistence type="predicted"/>
<feature type="domain" description="HTH cro/C1-type" evidence="1">
    <location>
        <begin position="10"/>
        <end position="47"/>
    </location>
</feature>
<dbReference type="InterPro" id="IPR010982">
    <property type="entry name" value="Lambda_DNA-bd_dom_sf"/>
</dbReference>
<gene>
    <name evidence="2" type="ORF">DK419_25905</name>
</gene>
<dbReference type="AlphaFoldDB" id="A0A2U8WTB9"/>
<dbReference type="RefSeq" id="WP_109961628.1">
    <property type="nucleotide sequence ID" value="NZ_CP029553.1"/>
</dbReference>
<sequence>MLLAEYGSPVTAARQHHGCSQAELAAVLGISQRHLSDIERGRRDLTQMRAREVAAQAGIEAE</sequence>
<reference evidence="2 3" key="1">
    <citation type="submission" date="2018-05" db="EMBL/GenBank/DDBJ databases">
        <title>Complete Genome Sequence of Methylobacterium sp. 17Sr1-28.</title>
        <authorList>
            <person name="Srinivasan S."/>
        </authorList>
    </citation>
    <scope>NUCLEOTIDE SEQUENCE [LARGE SCALE GENOMIC DNA]</scope>
    <source>
        <strain evidence="2 3">17Sr1-28</strain>
    </source>
</reference>
<protein>
    <recommendedName>
        <fullName evidence="1">HTH cro/C1-type domain-containing protein</fullName>
    </recommendedName>
</protein>
<organism evidence="2 3">
    <name type="scientific">Methylobacterium terrae</name>
    <dbReference type="NCBI Taxonomy" id="2202827"/>
    <lineage>
        <taxon>Bacteria</taxon>
        <taxon>Pseudomonadati</taxon>
        <taxon>Pseudomonadota</taxon>
        <taxon>Alphaproteobacteria</taxon>
        <taxon>Hyphomicrobiales</taxon>
        <taxon>Methylobacteriaceae</taxon>
        <taxon>Methylobacterium</taxon>
    </lineage>
</organism>
<accession>A0A2U8WTB9</accession>
<dbReference type="KEGG" id="mtea:DK419_25905"/>
<evidence type="ECO:0000313" key="2">
    <source>
        <dbReference type="EMBL" id="AWN49357.1"/>
    </source>
</evidence>
<dbReference type="InterPro" id="IPR001387">
    <property type="entry name" value="Cro/C1-type_HTH"/>
</dbReference>
<dbReference type="PROSITE" id="PS50943">
    <property type="entry name" value="HTH_CROC1"/>
    <property type="match status" value="1"/>
</dbReference>
<dbReference type="Gene3D" id="1.10.260.40">
    <property type="entry name" value="lambda repressor-like DNA-binding domains"/>
    <property type="match status" value="1"/>
</dbReference>
<dbReference type="OrthoDB" id="407979at2"/>
<name>A0A2U8WTB9_9HYPH</name>
<dbReference type="Pfam" id="PF01381">
    <property type="entry name" value="HTH_3"/>
    <property type="match status" value="1"/>
</dbReference>
<evidence type="ECO:0000259" key="1">
    <source>
        <dbReference type="PROSITE" id="PS50943"/>
    </source>
</evidence>
<dbReference type="GO" id="GO:0003677">
    <property type="term" value="F:DNA binding"/>
    <property type="evidence" value="ECO:0007669"/>
    <property type="project" value="InterPro"/>
</dbReference>